<name>A0A4Z2E1T2_9TELE</name>
<keyword evidence="3" id="KW-1185">Reference proteome</keyword>
<reference evidence="2 3" key="1">
    <citation type="submission" date="2019-03" db="EMBL/GenBank/DDBJ databases">
        <title>First draft genome of Liparis tanakae, snailfish: a comprehensive survey of snailfish specific genes.</title>
        <authorList>
            <person name="Kim W."/>
            <person name="Song I."/>
            <person name="Jeong J.-H."/>
            <person name="Kim D."/>
            <person name="Kim S."/>
            <person name="Ryu S."/>
            <person name="Song J.Y."/>
            <person name="Lee S.K."/>
        </authorList>
    </citation>
    <scope>NUCLEOTIDE SEQUENCE [LARGE SCALE GENOMIC DNA]</scope>
    <source>
        <tissue evidence="2">Muscle</tissue>
    </source>
</reference>
<dbReference type="AlphaFoldDB" id="A0A4Z2E1T2"/>
<protein>
    <submittedName>
        <fullName evidence="2">Uncharacterized protein</fullName>
    </submittedName>
</protein>
<evidence type="ECO:0000256" key="1">
    <source>
        <dbReference type="SAM" id="MobiDB-lite"/>
    </source>
</evidence>
<dbReference type="EMBL" id="SRLO01023048">
    <property type="protein sequence ID" value="TNN22332.1"/>
    <property type="molecule type" value="Genomic_DNA"/>
</dbReference>
<evidence type="ECO:0000313" key="2">
    <source>
        <dbReference type="EMBL" id="TNN22332.1"/>
    </source>
</evidence>
<dbReference type="Proteomes" id="UP000314294">
    <property type="component" value="Unassembled WGS sequence"/>
</dbReference>
<accession>A0A4Z2E1T2</accession>
<feature type="region of interest" description="Disordered" evidence="1">
    <location>
        <begin position="1"/>
        <end position="71"/>
    </location>
</feature>
<comment type="caution">
    <text evidence="2">The sequence shown here is derived from an EMBL/GenBank/DDBJ whole genome shotgun (WGS) entry which is preliminary data.</text>
</comment>
<gene>
    <name evidence="2" type="ORF">EYF80_067554</name>
</gene>
<proteinExistence type="predicted"/>
<organism evidence="2 3">
    <name type="scientific">Liparis tanakae</name>
    <name type="common">Tanaka's snailfish</name>
    <dbReference type="NCBI Taxonomy" id="230148"/>
    <lineage>
        <taxon>Eukaryota</taxon>
        <taxon>Metazoa</taxon>
        <taxon>Chordata</taxon>
        <taxon>Craniata</taxon>
        <taxon>Vertebrata</taxon>
        <taxon>Euteleostomi</taxon>
        <taxon>Actinopterygii</taxon>
        <taxon>Neopterygii</taxon>
        <taxon>Teleostei</taxon>
        <taxon>Neoteleostei</taxon>
        <taxon>Acanthomorphata</taxon>
        <taxon>Eupercaria</taxon>
        <taxon>Perciformes</taxon>
        <taxon>Cottioidei</taxon>
        <taxon>Cottales</taxon>
        <taxon>Liparidae</taxon>
        <taxon>Liparis</taxon>
    </lineage>
</organism>
<evidence type="ECO:0000313" key="3">
    <source>
        <dbReference type="Proteomes" id="UP000314294"/>
    </source>
</evidence>
<sequence>MEDEEKEGRGPMSRQPRGSGPEQRRRSDSSRVLATSRPTRPRHPRRSVPPPTQRLFVRFLQKGTKMGDKAL</sequence>